<name>A0A2G3ACQ7_CAPAN</name>
<evidence type="ECO:0000313" key="3">
    <source>
        <dbReference type="Proteomes" id="UP000222542"/>
    </source>
</evidence>
<evidence type="ECO:0000313" key="2">
    <source>
        <dbReference type="EMBL" id="PHT92007.1"/>
    </source>
</evidence>
<organism evidence="2 3">
    <name type="scientific">Capsicum annuum</name>
    <name type="common">Capsicum pepper</name>
    <dbReference type="NCBI Taxonomy" id="4072"/>
    <lineage>
        <taxon>Eukaryota</taxon>
        <taxon>Viridiplantae</taxon>
        <taxon>Streptophyta</taxon>
        <taxon>Embryophyta</taxon>
        <taxon>Tracheophyta</taxon>
        <taxon>Spermatophyta</taxon>
        <taxon>Magnoliopsida</taxon>
        <taxon>eudicotyledons</taxon>
        <taxon>Gunneridae</taxon>
        <taxon>Pentapetalae</taxon>
        <taxon>asterids</taxon>
        <taxon>lamiids</taxon>
        <taxon>Solanales</taxon>
        <taxon>Solanaceae</taxon>
        <taxon>Solanoideae</taxon>
        <taxon>Capsiceae</taxon>
        <taxon>Capsicum</taxon>
    </lineage>
</organism>
<accession>A0A2G3ACQ7</accession>
<dbReference type="InterPro" id="IPR016025">
    <property type="entry name" value="Clathrin_H-chain_N"/>
</dbReference>
<reference evidence="2 3" key="1">
    <citation type="journal article" date="2014" name="Nat. Genet.">
        <title>Genome sequence of the hot pepper provides insights into the evolution of pungency in Capsicum species.</title>
        <authorList>
            <person name="Kim S."/>
            <person name="Park M."/>
            <person name="Yeom S.I."/>
            <person name="Kim Y.M."/>
            <person name="Lee J.M."/>
            <person name="Lee H.A."/>
            <person name="Seo E."/>
            <person name="Choi J."/>
            <person name="Cheong K."/>
            <person name="Kim K.T."/>
            <person name="Jung K."/>
            <person name="Lee G.W."/>
            <person name="Oh S.K."/>
            <person name="Bae C."/>
            <person name="Kim S.B."/>
            <person name="Lee H.Y."/>
            <person name="Kim S.Y."/>
            <person name="Kim M.S."/>
            <person name="Kang B.C."/>
            <person name="Jo Y.D."/>
            <person name="Yang H.B."/>
            <person name="Jeong H.J."/>
            <person name="Kang W.H."/>
            <person name="Kwon J.K."/>
            <person name="Shin C."/>
            <person name="Lim J.Y."/>
            <person name="Park J.H."/>
            <person name="Huh J.H."/>
            <person name="Kim J.S."/>
            <person name="Kim B.D."/>
            <person name="Cohen O."/>
            <person name="Paran I."/>
            <person name="Suh M.C."/>
            <person name="Lee S.B."/>
            <person name="Kim Y.K."/>
            <person name="Shin Y."/>
            <person name="Noh S.J."/>
            <person name="Park J."/>
            <person name="Seo Y.S."/>
            <person name="Kwon S.Y."/>
            <person name="Kim H.A."/>
            <person name="Park J.M."/>
            <person name="Kim H.J."/>
            <person name="Choi S.B."/>
            <person name="Bosland P.W."/>
            <person name="Reeves G."/>
            <person name="Jo S.H."/>
            <person name="Lee B.W."/>
            <person name="Cho H.T."/>
            <person name="Choi H.S."/>
            <person name="Lee M.S."/>
            <person name="Yu Y."/>
            <person name="Do Choi Y."/>
            <person name="Park B.S."/>
            <person name="van Deynze A."/>
            <person name="Ashrafi H."/>
            <person name="Hill T."/>
            <person name="Kim W.T."/>
            <person name="Pai H.S."/>
            <person name="Ahn H.K."/>
            <person name="Yeam I."/>
            <person name="Giovannoni J.J."/>
            <person name="Rose J.K."/>
            <person name="Sorensen I."/>
            <person name="Lee S.J."/>
            <person name="Kim R.W."/>
            <person name="Choi I.Y."/>
            <person name="Choi B.S."/>
            <person name="Lim J.S."/>
            <person name="Lee Y.H."/>
            <person name="Choi D."/>
        </authorList>
    </citation>
    <scope>NUCLEOTIDE SEQUENCE [LARGE SCALE GENOMIC DNA]</scope>
    <source>
        <strain evidence="3">cv. CM334</strain>
    </source>
</reference>
<gene>
    <name evidence="2" type="ORF">T459_07120</name>
</gene>
<dbReference type="AlphaFoldDB" id="A0A2G3ACQ7"/>
<dbReference type="EMBL" id="AYRZ02000002">
    <property type="protein sequence ID" value="PHT92007.1"/>
    <property type="molecule type" value="Genomic_DNA"/>
</dbReference>
<feature type="compositionally biased region" description="Polar residues" evidence="1">
    <location>
        <begin position="331"/>
        <end position="348"/>
    </location>
</feature>
<dbReference type="STRING" id="4072.A0A2G3ACQ7"/>
<dbReference type="SUPFAM" id="SSF50989">
    <property type="entry name" value="Clathrin heavy-chain terminal domain"/>
    <property type="match status" value="1"/>
</dbReference>
<dbReference type="GO" id="GO:0030132">
    <property type="term" value="C:clathrin coat of coated pit"/>
    <property type="evidence" value="ECO:0007669"/>
    <property type="project" value="InterPro"/>
</dbReference>
<evidence type="ECO:0008006" key="4">
    <source>
        <dbReference type="Google" id="ProtNLM"/>
    </source>
</evidence>
<dbReference type="GO" id="GO:0006886">
    <property type="term" value="P:intracellular protein transport"/>
    <property type="evidence" value="ECO:0007669"/>
    <property type="project" value="InterPro"/>
</dbReference>
<dbReference type="Proteomes" id="UP000222542">
    <property type="component" value="Unassembled WGS sequence"/>
</dbReference>
<proteinExistence type="predicted"/>
<keyword evidence="3" id="KW-1185">Reference proteome</keyword>
<comment type="caution">
    <text evidence="2">The sequence shown here is derived from an EMBL/GenBank/DDBJ whole genome shotgun (WGS) entry which is preliminary data.</text>
</comment>
<dbReference type="Gene3D" id="2.130.10.110">
    <property type="entry name" value="Clathrin heavy-chain terminal domain"/>
    <property type="match status" value="1"/>
</dbReference>
<dbReference type="Gramene" id="PHT92007">
    <property type="protein sequence ID" value="PHT92007"/>
    <property type="gene ID" value="T459_07120"/>
</dbReference>
<sequence length="348" mass="38668">MVTLVLRGQCNHDCPVCFEYLFESVNDITVMPCGHTIHKNFFKEMQEHYQSAISLCGPEVSMLQSLQHPLNKRRIEGSNIKSRSGFYVAGRASGWGEPGVYRKQSCYLSGGSGMDSVDPTGFVVVVVDLDLWSVCVASLRLNALIICSVLAQSVVGMSDVCSLLVKMLQVRWPYEDTSDAVAGDTEPIKMFDRTTNLANNQITNYRCDPSGKWLGLIGIALGFDRYCPWFSGGIPCSLSSPLFSPEKMLEKRQLLRNFVRKEMGLTDNDVLVMSLSSINPGKGQFLLLESRRLLIEGAPPLNGSDVKRQDCHKRALLHNWKQFGEWKKESSTLSNNPNTSVAATPAFQ</sequence>
<evidence type="ECO:0000256" key="1">
    <source>
        <dbReference type="SAM" id="MobiDB-lite"/>
    </source>
</evidence>
<feature type="region of interest" description="Disordered" evidence="1">
    <location>
        <begin position="328"/>
        <end position="348"/>
    </location>
</feature>
<dbReference type="PANTHER" id="PTHR47778:SF2">
    <property type="entry name" value="GLYCOSYL TRANSFERASE FAMILY 1 DOMAIN-CONTAINING PROTEIN"/>
    <property type="match status" value="1"/>
</dbReference>
<reference evidence="2 3" key="2">
    <citation type="journal article" date="2017" name="Genome Biol.">
        <title>New reference genome sequences of hot pepper reveal the massive evolution of plant disease-resistance genes by retroduplication.</title>
        <authorList>
            <person name="Kim S."/>
            <person name="Park J."/>
            <person name="Yeom S.I."/>
            <person name="Kim Y.M."/>
            <person name="Seo E."/>
            <person name="Kim K.T."/>
            <person name="Kim M.S."/>
            <person name="Lee J.M."/>
            <person name="Cheong K."/>
            <person name="Shin H.S."/>
            <person name="Kim S.B."/>
            <person name="Han K."/>
            <person name="Lee J."/>
            <person name="Park M."/>
            <person name="Lee H.A."/>
            <person name="Lee H.Y."/>
            <person name="Lee Y."/>
            <person name="Oh S."/>
            <person name="Lee J.H."/>
            <person name="Choi E."/>
            <person name="Choi E."/>
            <person name="Lee S.E."/>
            <person name="Jeon J."/>
            <person name="Kim H."/>
            <person name="Choi G."/>
            <person name="Song H."/>
            <person name="Lee J."/>
            <person name="Lee S.C."/>
            <person name="Kwon J.K."/>
            <person name="Lee H.Y."/>
            <person name="Koo N."/>
            <person name="Hong Y."/>
            <person name="Kim R.W."/>
            <person name="Kang W.H."/>
            <person name="Huh J.H."/>
            <person name="Kang B.C."/>
            <person name="Yang T.J."/>
            <person name="Lee Y.H."/>
            <person name="Bennetzen J.L."/>
            <person name="Choi D."/>
        </authorList>
    </citation>
    <scope>NUCLEOTIDE SEQUENCE [LARGE SCALE GENOMIC DNA]</scope>
    <source>
        <strain evidence="3">cv. CM334</strain>
    </source>
</reference>
<dbReference type="GO" id="GO:0030130">
    <property type="term" value="C:clathrin coat of trans-Golgi network vesicle"/>
    <property type="evidence" value="ECO:0007669"/>
    <property type="project" value="InterPro"/>
</dbReference>
<dbReference type="PANTHER" id="PTHR47778">
    <property type="entry name" value="BNAA05G14870D PROTEIN"/>
    <property type="match status" value="1"/>
</dbReference>
<protein>
    <recommendedName>
        <fullName evidence="4">RING-type domain-containing protein</fullName>
    </recommendedName>
</protein>
<dbReference type="GO" id="GO:0016192">
    <property type="term" value="P:vesicle-mediated transport"/>
    <property type="evidence" value="ECO:0007669"/>
    <property type="project" value="InterPro"/>
</dbReference>
<dbReference type="GO" id="GO:0005198">
    <property type="term" value="F:structural molecule activity"/>
    <property type="evidence" value="ECO:0007669"/>
    <property type="project" value="InterPro"/>
</dbReference>